<accession>A0A6J4VI49</accession>
<proteinExistence type="predicted"/>
<gene>
    <name evidence="2" type="ORF">AVDCRST_MAG18-2368</name>
</gene>
<feature type="non-terminal residue" evidence="2">
    <location>
        <position position="1"/>
    </location>
</feature>
<dbReference type="EMBL" id="CADCWN010000179">
    <property type="protein sequence ID" value="CAA9574382.1"/>
    <property type="molecule type" value="Genomic_DNA"/>
</dbReference>
<dbReference type="AlphaFoldDB" id="A0A6J4VI49"/>
<evidence type="ECO:0000313" key="2">
    <source>
        <dbReference type="EMBL" id="CAA9574382.1"/>
    </source>
</evidence>
<protein>
    <submittedName>
        <fullName evidence="2">Uncharacterized protein</fullName>
    </submittedName>
</protein>
<feature type="compositionally biased region" description="Low complexity" evidence="1">
    <location>
        <begin position="51"/>
        <end position="64"/>
    </location>
</feature>
<name>A0A6J4VI49_9BACT</name>
<organism evidence="2">
    <name type="scientific">uncultured Thermomicrobiales bacterium</name>
    <dbReference type="NCBI Taxonomy" id="1645740"/>
    <lineage>
        <taxon>Bacteria</taxon>
        <taxon>Pseudomonadati</taxon>
        <taxon>Thermomicrobiota</taxon>
        <taxon>Thermomicrobia</taxon>
        <taxon>Thermomicrobiales</taxon>
        <taxon>environmental samples</taxon>
    </lineage>
</organism>
<reference evidence="2" key="1">
    <citation type="submission" date="2020-02" db="EMBL/GenBank/DDBJ databases">
        <authorList>
            <person name="Meier V. D."/>
        </authorList>
    </citation>
    <scope>NUCLEOTIDE SEQUENCE</scope>
    <source>
        <strain evidence="2">AVDCRST_MAG18</strain>
    </source>
</reference>
<feature type="non-terminal residue" evidence="2">
    <location>
        <position position="71"/>
    </location>
</feature>
<feature type="region of interest" description="Disordered" evidence="1">
    <location>
        <begin position="15"/>
        <end position="71"/>
    </location>
</feature>
<evidence type="ECO:0000256" key="1">
    <source>
        <dbReference type="SAM" id="MobiDB-lite"/>
    </source>
</evidence>
<sequence length="71" mass="7407">ACRDRCAGRIWLGRWHPTPRGVRSARPPAHGGYTALADRSRSPRPAPPQGPLGRVGRAGRAAAGDGESGVV</sequence>